<dbReference type="PANTHER" id="PTHR37761:SF2">
    <property type="entry name" value="OS09G0108400 PROTEIN"/>
    <property type="match status" value="1"/>
</dbReference>
<evidence type="ECO:0000313" key="4">
    <source>
        <dbReference type="Proteomes" id="UP001443914"/>
    </source>
</evidence>
<keyword evidence="2" id="KW-1133">Transmembrane helix</keyword>
<evidence type="ECO:0000256" key="1">
    <source>
        <dbReference type="SAM" id="Coils"/>
    </source>
</evidence>
<dbReference type="Proteomes" id="UP001443914">
    <property type="component" value="Unassembled WGS sequence"/>
</dbReference>
<dbReference type="AlphaFoldDB" id="A0AAW1I2P5"/>
<keyword evidence="4" id="KW-1185">Reference proteome</keyword>
<feature type="coiled-coil region" evidence="1">
    <location>
        <begin position="97"/>
        <end position="268"/>
    </location>
</feature>
<keyword evidence="2" id="KW-0812">Transmembrane</keyword>
<sequence>MAGLLAWAAEVVGRGESDDEERRSEGPESIPLILTPDQQLYINQLTQKAANLSRSIQDLRLTIPPSDISLRLPHLHAHSLSSNFALQLQLNSHSATRDQAQQREVKLLEENAALENEVSNCHAKIEEKSEEYRHLQKKLEEMDLIEEKLKAELQNAQTASNTSQSDISSIEYVNEVIVDASNSALVEKLEDKKKELQITEERIQMLEKKWAELQEKALKSPSPAQREKALDKQLHSLIQQLAAKQAQAEALVNEIHTQEKELERLNGLWRRVENSNKEANAARNRFARGGTSSAYDFDDTDLDGHSKLPYHTGGRSEYRQRLRLVRSSFVLYIFLLHIIVFIKISFF</sequence>
<proteinExistence type="predicted"/>
<keyword evidence="2" id="KW-0472">Membrane</keyword>
<accession>A0AAW1I2P5</accession>
<dbReference type="EMBL" id="JBDFQZ010000010">
    <property type="protein sequence ID" value="KAK9683261.1"/>
    <property type="molecule type" value="Genomic_DNA"/>
</dbReference>
<evidence type="ECO:0000313" key="3">
    <source>
        <dbReference type="EMBL" id="KAK9683261.1"/>
    </source>
</evidence>
<feature type="transmembrane region" description="Helical" evidence="2">
    <location>
        <begin position="329"/>
        <end position="346"/>
    </location>
</feature>
<dbReference type="PANTHER" id="PTHR37761">
    <property type="entry name" value="OS09G0108400 PROTEIN"/>
    <property type="match status" value="1"/>
</dbReference>
<organism evidence="3 4">
    <name type="scientific">Saponaria officinalis</name>
    <name type="common">Common soapwort</name>
    <name type="synonym">Lychnis saponaria</name>
    <dbReference type="NCBI Taxonomy" id="3572"/>
    <lineage>
        <taxon>Eukaryota</taxon>
        <taxon>Viridiplantae</taxon>
        <taxon>Streptophyta</taxon>
        <taxon>Embryophyta</taxon>
        <taxon>Tracheophyta</taxon>
        <taxon>Spermatophyta</taxon>
        <taxon>Magnoliopsida</taxon>
        <taxon>eudicotyledons</taxon>
        <taxon>Gunneridae</taxon>
        <taxon>Pentapetalae</taxon>
        <taxon>Caryophyllales</taxon>
        <taxon>Caryophyllaceae</taxon>
        <taxon>Caryophylleae</taxon>
        <taxon>Saponaria</taxon>
    </lineage>
</organism>
<protein>
    <submittedName>
        <fullName evidence="3">Uncharacterized protein</fullName>
    </submittedName>
</protein>
<reference evidence="3" key="1">
    <citation type="submission" date="2024-03" db="EMBL/GenBank/DDBJ databases">
        <title>WGS assembly of Saponaria officinalis var. Norfolk2.</title>
        <authorList>
            <person name="Jenkins J."/>
            <person name="Shu S."/>
            <person name="Grimwood J."/>
            <person name="Barry K."/>
            <person name="Goodstein D."/>
            <person name="Schmutz J."/>
            <person name="Leebens-Mack J."/>
            <person name="Osbourn A."/>
        </authorList>
    </citation>
    <scope>NUCLEOTIDE SEQUENCE [LARGE SCALE GENOMIC DNA]</scope>
    <source>
        <strain evidence="3">JIC</strain>
    </source>
</reference>
<gene>
    <name evidence="3" type="ORF">RND81_10G127100</name>
</gene>
<name>A0AAW1I2P5_SAPOF</name>
<comment type="caution">
    <text evidence="3">The sequence shown here is derived from an EMBL/GenBank/DDBJ whole genome shotgun (WGS) entry which is preliminary data.</text>
</comment>
<keyword evidence="1" id="KW-0175">Coiled coil</keyword>
<evidence type="ECO:0000256" key="2">
    <source>
        <dbReference type="SAM" id="Phobius"/>
    </source>
</evidence>